<sequence length="106" mass="11970">MRYIVGNKLISFFLAVIICSISINGFAARKGDERHTSGEIQQLSVKDRTLSINNKLYTIAPYAKISDGGKPIKLRHLSDGEEVRVIFKERKKAYLPEIIHISVVIK</sequence>
<dbReference type="KEGG" id="ncu:F0U83_15490"/>
<dbReference type="AlphaFoldDB" id="A0A5P1RFH3"/>
<organism evidence="1 2">
    <name type="scientific">Neptunomonas concharum</name>
    <dbReference type="NCBI Taxonomy" id="1031538"/>
    <lineage>
        <taxon>Bacteria</taxon>
        <taxon>Pseudomonadati</taxon>
        <taxon>Pseudomonadota</taxon>
        <taxon>Gammaproteobacteria</taxon>
        <taxon>Oceanospirillales</taxon>
        <taxon>Oceanospirillaceae</taxon>
        <taxon>Neptunomonas</taxon>
    </lineage>
</organism>
<reference evidence="1 2" key="1">
    <citation type="journal article" date="2019" name="Biochem. Eng. J.">
        <title>Metabolic engineering of the marine bacteria Neptunomonas concharum for the production of acetoin and meso-2,3-butanediol from acetate.</title>
        <authorList>
            <person name="Li W."/>
            <person name="Pu N."/>
            <person name="Liu C.-X."/>
            <person name="Yuan Q.-P."/>
            <person name="Li Z.-J."/>
        </authorList>
    </citation>
    <scope>NUCLEOTIDE SEQUENCE [LARGE SCALE GENOMIC DNA]</scope>
    <source>
        <strain evidence="1 2">JCM17730</strain>
    </source>
</reference>
<accession>A0A5P1RFH3</accession>
<dbReference type="Proteomes" id="UP000324760">
    <property type="component" value="Chromosome"/>
</dbReference>
<dbReference type="EMBL" id="CP043869">
    <property type="protein sequence ID" value="QEQ98001.1"/>
    <property type="molecule type" value="Genomic_DNA"/>
</dbReference>
<proteinExistence type="predicted"/>
<protein>
    <submittedName>
        <fullName evidence="1">Uncharacterized protein</fullName>
    </submittedName>
</protein>
<keyword evidence="2" id="KW-1185">Reference proteome</keyword>
<evidence type="ECO:0000313" key="1">
    <source>
        <dbReference type="EMBL" id="QEQ98001.1"/>
    </source>
</evidence>
<name>A0A5P1RFH3_9GAMM</name>
<dbReference type="RefSeq" id="WP_138988178.1">
    <property type="nucleotide sequence ID" value="NZ_CP043869.1"/>
</dbReference>
<evidence type="ECO:0000313" key="2">
    <source>
        <dbReference type="Proteomes" id="UP000324760"/>
    </source>
</evidence>
<gene>
    <name evidence="1" type="ORF">F0U83_15490</name>
</gene>